<dbReference type="ESTHER" id="9past-a0a0a3aua4">
    <property type="family name" value="BioG_Pimeloyl-ACP-methyl-esterase"/>
</dbReference>
<dbReference type="EMBL" id="JSUM01000006">
    <property type="protein sequence ID" value="KGQ70630.1"/>
    <property type="molecule type" value="Genomic_DNA"/>
</dbReference>
<organism evidence="1 2">
    <name type="scientific">Chelonobacter oris</name>
    <dbReference type="NCBI Taxonomy" id="505317"/>
    <lineage>
        <taxon>Bacteria</taxon>
        <taxon>Pseudomonadati</taxon>
        <taxon>Pseudomonadota</taxon>
        <taxon>Gammaproteobacteria</taxon>
        <taxon>Pasteurellales</taxon>
        <taxon>Pasteurellaceae</taxon>
        <taxon>Chelonobacter</taxon>
    </lineage>
</organism>
<protein>
    <submittedName>
        <fullName evidence="1">Uncharacterized protein</fullName>
    </submittedName>
</protein>
<proteinExistence type="predicted"/>
<dbReference type="AlphaFoldDB" id="A0A0A3AUA4"/>
<evidence type="ECO:0000313" key="2">
    <source>
        <dbReference type="Proteomes" id="UP000030380"/>
    </source>
</evidence>
<name>A0A0A3AUA4_9PAST</name>
<dbReference type="OrthoDB" id="7688089at2"/>
<dbReference type="Gene3D" id="3.40.50.1820">
    <property type="entry name" value="alpha/beta hydrolase"/>
    <property type="match status" value="1"/>
</dbReference>
<accession>A0A0A3AUA4</accession>
<dbReference type="SUPFAM" id="SSF53474">
    <property type="entry name" value="alpha/beta-Hydrolases"/>
    <property type="match status" value="1"/>
</dbReference>
<dbReference type="Proteomes" id="UP000030380">
    <property type="component" value="Unassembled WGS sequence"/>
</dbReference>
<dbReference type="STRING" id="505317.OA57_04400"/>
<sequence length="216" mass="24646">MQTEWISIAENNRHLIVYFAGWGTSPDLVKNWQIPPGHDVLLVWDYRTLDLNFDFSRYSQRNLVAWSMGVWAAEQSVADLAFATAVAINGTPHLSDDELGIPTAIFQGTLAGFNPLTRSKFERRMCGNRDFLQQYQAVSLRSTEEIAAELNAVNAHLPLSKPPVIAWRKAIIGEQDQIFPSANQQRYWQQTDCQIEQLTAPHFLFPLLNGWDRLCR</sequence>
<dbReference type="RefSeq" id="WP_034613995.1">
    <property type="nucleotide sequence ID" value="NZ_JSUM01000006.1"/>
</dbReference>
<dbReference type="Pfam" id="PF04301">
    <property type="entry name" value="BioG"/>
    <property type="match status" value="1"/>
</dbReference>
<reference evidence="1 2" key="1">
    <citation type="submission" date="2014-11" db="EMBL/GenBank/DDBJ databases">
        <title>Draft genome sequence of Chelonobacter oris 1662T, associated with respiratory disease in Hermann's Tortoises.</title>
        <authorList>
            <person name="Kudirkiene E."/>
            <person name="Hansen M.J."/>
            <person name="Bojesen A.M."/>
        </authorList>
    </citation>
    <scope>NUCLEOTIDE SEQUENCE [LARGE SCALE GENOMIC DNA]</scope>
    <source>
        <strain evidence="1 2">1662</strain>
    </source>
</reference>
<keyword evidence="2" id="KW-1185">Reference proteome</keyword>
<comment type="caution">
    <text evidence="1">The sequence shown here is derived from an EMBL/GenBank/DDBJ whole genome shotgun (WGS) entry which is preliminary data.</text>
</comment>
<gene>
    <name evidence="1" type="ORF">OA57_04400</name>
</gene>
<evidence type="ECO:0000313" key="1">
    <source>
        <dbReference type="EMBL" id="KGQ70630.1"/>
    </source>
</evidence>
<dbReference type="InterPro" id="IPR029058">
    <property type="entry name" value="AB_hydrolase_fold"/>
</dbReference>
<dbReference type="InterPro" id="IPR007398">
    <property type="entry name" value="BioG"/>
</dbReference>